<dbReference type="EMBL" id="JRKL02009425">
    <property type="protein sequence ID" value="KAF3946347.1"/>
    <property type="molecule type" value="Genomic_DNA"/>
</dbReference>
<comment type="caution">
    <text evidence="2">The sequence shown here is derived from an EMBL/GenBank/DDBJ whole genome shotgun (WGS) entry which is preliminary data.</text>
</comment>
<evidence type="ECO:0000256" key="1">
    <source>
        <dbReference type="SAM" id="MobiDB-lite"/>
    </source>
</evidence>
<keyword evidence="3" id="KW-1185">Reference proteome</keyword>
<dbReference type="AlphaFoldDB" id="A0A8J4V6K3"/>
<protein>
    <submittedName>
        <fullName evidence="2">Uncharacterized protein</fullName>
    </submittedName>
</protein>
<feature type="region of interest" description="Disordered" evidence="1">
    <location>
        <begin position="1"/>
        <end position="37"/>
    </location>
</feature>
<evidence type="ECO:0000313" key="3">
    <source>
        <dbReference type="Proteomes" id="UP000737018"/>
    </source>
</evidence>
<sequence>NQRGNCSFAALRNKETKAPNKQSPNPKALSPNSSSSNRFPVAQIKINYSKWEARVEYHLLI</sequence>
<reference evidence="2" key="1">
    <citation type="submission" date="2020-03" db="EMBL/GenBank/DDBJ databases">
        <title>Castanea mollissima Vanexum genome sequencing.</title>
        <authorList>
            <person name="Staton M."/>
        </authorList>
    </citation>
    <scope>NUCLEOTIDE SEQUENCE</scope>
    <source>
        <tissue evidence="2">Leaf</tissue>
    </source>
</reference>
<gene>
    <name evidence="2" type="ORF">CMV_027376</name>
</gene>
<name>A0A8J4V6K3_9ROSI</name>
<feature type="compositionally biased region" description="Polar residues" evidence="1">
    <location>
        <begin position="19"/>
        <end position="37"/>
    </location>
</feature>
<dbReference type="Proteomes" id="UP000737018">
    <property type="component" value="Unassembled WGS sequence"/>
</dbReference>
<feature type="non-terminal residue" evidence="2">
    <location>
        <position position="1"/>
    </location>
</feature>
<evidence type="ECO:0000313" key="2">
    <source>
        <dbReference type="EMBL" id="KAF3946347.1"/>
    </source>
</evidence>
<proteinExistence type="predicted"/>
<organism evidence="2 3">
    <name type="scientific">Castanea mollissima</name>
    <name type="common">Chinese chestnut</name>
    <dbReference type="NCBI Taxonomy" id="60419"/>
    <lineage>
        <taxon>Eukaryota</taxon>
        <taxon>Viridiplantae</taxon>
        <taxon>Streptophyta</taxon>
        <taxon>Embryophyta</taxon>
        <taxon>Tracheophyta</taxon>
        <taxon>Spermatophyta</taxon>
        <taxon>Magnoliopsida</taxon>
        <taxon>eudicotyledons</taxon>
        <taxon>Gunneridae</taxon>
        <taxon>Pentapetalae</taxon>
        <taxon>rosids</taxon>
        <taxon>fabids</taxon>
        <taxon>Fagales</taxon>
        <taxon>Fagaceae</taxon>
        <taxon>Castanea</taxon>
    </lineage>
</organism>
<accession>A0A8J4V6K3</accession>